<accession>A0ABU9QJZ4</accession>
<evidence type="ECO:0000256" key="1">
    <source>
        <dbReference type="SAM" id="MobiDB-lite"/>
    </source>
</evidence>
<sequence length="431" mass="47364">MKILHLLSTVDPQAGGPTEGVRQSGVAMASLGHEIEVASLDAADAPHVRDFPLPVHALGPGRNVYGFTPDYVPWLAREAQRFDAVIVHGLWQYHGFGAWRALRAAKVPYYVYTHGMLDPYFKRTYPLKHLKKWAYWPWAEYRVLRDAAAVIFTTEEERLLARQSFWLYRANERVVPFGTNAPPPHAQALREAFLSAHPKLRGKRIVLFLGRIHEKKGCDLLIHAFADHAQRDLDAHLVIAGPDATGWQRPLQALARSCGIEERLTWPGMLQGDMKWGAFYASDVFALPSHQENFGVAVAEALACGLPVLLSDKVGVWREVENDHAGFVSSDTINGTQRNLLNWHSLDAVAKANMREQARRTFDARFGIASMVDSLTALLQPQVAGAAAPVTATAAAARAGDQQTPQNTPGGGAAMVSKVAKAPAQREPSVN</sequence>
<dbReference type="InterPro" id="IPR028098">
    <property type="entry name" value="Glyco_trans_4-like_N"/>
</dbReference>
<dbReference type="Pfam" id="PF13579">
    <property type="entry name" value="Glyco_trans_4_4"/>
    <property type="match status" value="1"/>
</dbReference>
<dbReference type="InterPro" id="IPR001296">
    <property type="entry name" value="Glyco_trans_1"/>
</dbReference>
<protein>
    <submittedName>
        <fullName evidence="4">Glycosyltransferase</fullName>
        <ecNumber evidence="4">2.4.-.-</ecNumber>
    </submittedName>
</protein>
<reference evidence="4 5" key="1">
    <citation type="submission" date="2024-01" db="EMBL/GenBank/DDBJ databases">
        <title>The diversity of rhizobia nodulating Mimosa spp. in eleven states of Brazil covering several biomes is determined by host plant, location, and edaphic factors.</title>
        <authorList>
            <person name="Rouws L."/>
            <person name="Barauna A."/>
            <person name="Beukes C."/>
            <person name="De Faria S.M."/>
            <person name="Gross E."/>
            <person name="Dos Reis Junior F.B."/>
            <person name="Simon M."/>
            <person name="Maluk M."/>
            <person name="Odee D.W."/>
            <person name="Kenicer G."/>
            <person name="Young J.P.W."/>
            <person name="Reis V.M."/>
            <person name="Zilli J."/>
            <person name="James E.K."/>
        </authorList>
    </citation>
    <scope>NUCLEOTIDE SEQUENCE [LARGE SCALE GENOMIC DNA]</scope>
    <source>
        <strain evidence="4 5">JPY77</strain>
    </source>
</reference>
<dbReference type="InterPro" id="IPR050194">
    <property type="entry name" value="Glycosyltransferase_grp1"/>
</dbReference>
<dbReference type="Gene3D" id="3.40.50.2000">
    <property type="entry name" value="Glycogen Phosphorylase B"/>
    <property type="match status" value="2"/>
</dbReference>
<dbReference type="GO" id="GO:0016757">
    <property type="term" value="F:glycosyltransferase activity"/>
    <property type="evidence" value="ECO:0007669"/>
    <property type="project" value="UniProtKB-KW"/>
</dbReference>
<name>A0ABU9QJZ4_9BURK</name>
<evidence type="ECO:0000313" key="4">
    <source>
        <dbReference type="EMBL" id="MEM5289813.1"/>
    </source>
</evidence>
<dbReference type="Proteomes" id="UP001494588">
    <property type="component" value="Unassembled WGS sequence"/>
</dbReference>
<dbReference type="PANTHER" id="PTHR45947:SF13">
    <property type="entry name" value="TRANSFERASE"/>
    <property type="match status" value="1"/>
</dbReference>
<feature type="domain" description="Glycosyltransferase subfamily 4-like N-terminal" evidence="3">
    <location>
        <begin position="15"/>
        <end position="178"/>
    </location>
</feature>
<dbReference type="EC" id="2.4.-.-" evidence="4"/>
<dbReference type="Pfam" id="PF00534">
    <property type="entry name" value="Glycos_transf_1"/>
    <property type="match status" value="1"/>
</dbReference>
<keyword evidence="4" id="KW-0808">Transferase</keyword>
<gene>
    <name evidence="4" type="ORF">V4C55_29230</name>
</gene>
<feature type="region of interest" description="Disordered" evidence="1">
    <location>
        <begin position="394"/>
        <end position="431"/>
    </location>
</feature>
<dbReference type="PANTHER" id="PTHR45947">
    <property type="entry name" value="SULFOQUINOVOSYL TRANSFERASE SQD2"/>
    <property type="match status" value="1"/>
</dbReference>
<proteinExistence type="predicted"/>
<evidence type="ECO:0000313" key="5">
    <source>
        <dbReference type="Proteomes" id="UP001494588"/>
    </source>
</evidence>
<comment type="caution">
    <text evidence="4">The sequence shown here is derived from an EMBL/GenBank/DDBJ whole genome shotgun (WGS) entry which is preliminary data.</text>
</comment>
<keyword evidence="4" id="KW-0328">Glycosyltransferase</keyword>
<dbReference type="EMBL" id="JAZHGC010000029">
    <property type="protein sequence ID" value="MEM5289813.1"/>
    <property type="molecule type" value="Genomic_DNA"/>
</dbReference>
<dbReference type="RefSeq" id="WP_223959305.1">
    <property type="nucleotide sequence ID" value="NZ_CAJHCS010000010.1"/>
</dbReference>
<organism evidence="4 5">
    <name type="scientific">Paraburkholderia sabiae</name>
    <dbReference type="NCBI Taxonomy" id="273251"/>
    <lineage>
        <taxon>Bacteria</taxon>
        <taxon>Pseudomonadati</taxon>
        <taxon>Pseudomonadota</taxon>
        <taxon>Betaproteobacteria</taxon>
        <taxon>Burkholderiales</taxon>
        <taxon>Burkholderiaceae</taxon>
        <taxon>Paraburkholderia</taxon>
    </lineage>
</organism>
<evidence type="ECO:0000259" key="3">
    <source>
        <dbReference type="Pfam" id="PF13579"/>
    </source>
</evidence>
<evidence type="ECO:0000259" key="2">
    <source>
        <dbReference type="Pfam" id="PF00534"/>
    </source>
</evidence>
<keyword evidence="5" id="KW-1185">Reference proteome</keyword>
<dbReference type="SUPFAM" id="SSF53756">
    <property type="entry name" value="UDP-Glycosyltransferase/glycogen phosphorylase"/>
    <property type="match status" value="1"/>
</dbReference>
<feature type="domain" description="Glycosyl transferase family 1" evidence="2">
    <location>
        <begin position="197"/>
        <end position="358"/>
    </location>
</feature>